<organism evidence="1 2">
    <name type="scientific">Pleurodeles waltl</name>
    <name type="common">Iberian ribbed newt</name>
    <dbReference type="NCBI Taxonomy" id="8319"/>
    <lineage>
        <taxon>Eukaryota</taxon>
        <taxon>Metazoa</taxon>
        <taxon>Chordata</taxon>
        <taxon>Craniata</taxon>
        <taxon>Vertebrata</taxon>
        <taxon>Euteleostomi</taxon>
        <taxon>Amphibia</taxon>
        <taxon>Batrachia</taxon>
        <taxon>Caudata</taxon>
        <taxon>Salamandroidea</taxon>
        <taxon>Salamandridae</taxon>
        <taxon>Pleurodelinae</taxon>
        <taxon>Pleurodeles</taxon>
    </lineage>
</organism>
<evidence type="ECO:0000313" key="2">
    <source>
        <dbReference type="Proteomes" id="UP001066276"/>
    </source>
</evidence>
<comment type="caution">
    <text evidence="1">The sequence shown here is derived from an EMBL/GenBank/DDBJ whole genome shotgun (WGS) entry which is preliminary data.</text>
</comment>
<proteinExistence type="predicted"/>
<protein>
    <submittedName>
        <fullName evidence="1">Uncharacterized protein</fullName>
    </submittedName>
</protein>
<dbReference type="Proteomes" id="UP001066276">
    <property type="component" value="Chromosome 10"/>
</dbReference>
<name>A0AAV7M1M5_PLEWA</name>
<gene>
    <name evidence="1" type="ORF">NDU88_002768</name>
</gene>
<sequence length="211" mass="22240">MADASCRAPRRAYPPLFEGAEELCRPAGSWIGTRAAPEPIGPRAVPLRWPTTESGRNRRSVIGAVSGPKGEVPTYNCASAGPDWPSGNSLADGGTCVTVRRGGSLEVRGQWAGLLVLPSGGGLVARQAGLACPIILSVYVSRGTAGDRHGWQFACNEEDAEWRAVLGAGPCGAGRSWGLVVRSWEWPLAVRTDVRLCGLGDGLLAWSFFVN</sequence>
<dbReference type="EMBL" id="JANPWB010000014">
    <property type="protein sequence ID" value="KAJ1097651.1"/>
    <property type="molecule type" value="Genomic_DNA"/>
</dbReference>
<reference evidence="1" key="1">
    <citation type="journal article" date="2022" name="bioRxiv">
        <title>Sequencing and chromosome-scale assembly of the giantPleurodeles waltlgenome.</title>
        <authorList>
            <person name="Brown T."/>
            <person name="Elewa A."/>
            <person name="Iarovenko S."/>
            <person name="Subramanian E."/>
            <person name="Araus A.J."/>
            <person name="Petzold A."/>
            <person name="Susuki M."/>
            <person name="Suzuki K.-i.T."/>
            <person name="Hayashi T."/>
            <person name="Toyoda A."/>
            <person name="Oliveira C."/>
            <person name="Osipova E."/>
            <person name="Leigh N.D."/>
            <person name="Simon A."/>
            <person name="Yun M.H."/>
        </authorList>
    </citation>
    <scope>NUCLEOTIDE SEQUENCE</scope>
    <source>
        <strain evidence="1">20211129_DDA</strain>
        <tissue evidence="1">Liver</tissue>
    </source>
</reference>
<keyword evidence="2" id="KW-1185">Reference proteome</keyword>
<dbReference type="AlphaFoldDB" id="A0AAV7M1M5"/>
<accession>A0AAV7M1M5</accession>
<evidence type="ECO:0000313" key="1">
    <source>
        <dbReference type="EMBL" id="KAJ1097651.1"/>
    </source>
</evidence>